<organism evidence="5 6">
    <name type="scientific">Trapa natans</name>
    <name type="common">Water chestnut</name>
    <dbReference type="NCBI Taxonomy" id="22666"/>
    <lineage>
        <taxon>Eukaryota</taxon>
        <taxon>Viridiplantae</taxon>
        <taxon>Streptophyta</taxon>
        <taxon>Embryophyta</taxon>
        <taxon>Tracheophyta</taxon>
        <taxon>Spermatophyta</taxon>
        <taxon>Magnoliopsida</taxon>
        <taxon>eudicotyledons</taxon>
        <taxon>Gunneridae</taxon>
        <taxon>Pentapetalae</taxon>
        <taxon>rosids</taxon>
        <taxon>malvids</taxon>
        <taxon>Myrtales</taxon>
        <taxon>Lythraceae</taxon>
        <taxon>Trapa</taxon>
    </lineage>
</organism>
<evidence type="ECO:0000313" key="5">
    <source>
        <dbReference type="EMBL" id="KAK4790064.1"/>
    </source>
</evidence>
<dbReference type="Gene3D" id="3.90.1720.30">
    <property type="entry name" value="PPPDE domains"/>
    <property type="match status" value="1"/>
</dbReference>
<evidence type="ECO:0000259" key="4">
    <source>
        <dbReference type="PROSITE" id="PS51858"/>
    </source>
</evidence>
<dbReference type="PROSITE" id="PS51858">
    <property type="entry name" value="PPPDE"/>
    <property type="match status" value="1"/>
</dbReference>
<dbReference type="InterPro" id="IPR042266">
    <property type="entry name" value="PPPDE_sf"/>
</dbReference>
<dbReference type="InterPro" id="IPR008580">
    <property type="entry name" value="PPPDE_dom"/>
</dbReference>
<dbReference type="AlphaFoldDB" id="A0AAN7LRX5"/>
<keyword evidence="2" id="KW-0645">Protease</keyword>
<dbReference type="GO" id="GO:0101005">
    <property type="term" value="F:deubiquitinase activity"/>
    <property type="evidence" value="ECO:0007669"/>
    <property type="project" value="TreeGrafter"/>
</dbReference>
<dbReference type="PANTHER" id="PTHR12378:SF44">
    <property type="entry name" value="PPPDE DOMAIN-CONTAINING PROTEIN"/>
    <property type="match status" value="1"/>
</dbReference>
<keyword evidence="6" id="KW-1185">Reference proteome</keyword>
<dbReference type="GO" id="GO:0006508">
    <property type="term" value="P:proteolysis"/>
    <property type="evidence" value="ECO:0007669"/>
    <property type="project" value="UniProtKB-KW"/>
</dbReference>
<sequence length="167" mass="18530">MVKVILHVYHVTKCEPGQTSNTVMKVNRMFKDIMGIGGIFHSAVQVYGDVEWSFGFGKSGSGVFRSPAGKNSEYTHYERIVLGETDISKNEVNHILVELISEWPAATYDLLARNCNHFCNELCGRLGVPKPPGWINRFANAGHAATKTVVNTSSWVNSRSSVWDGVR</sequence>
<dbReference type="Proteomes" id="UP001346149">
    <property type="component" value="Unassembled WGS sequence"/>
</dbReference>
<name>A0AAN7LRX5_TRANT</name>
<dbReference type="PANTHER" id="PTHR12378">
    <property type="entry name" value="DESUMOYLATING ISOPEPTIDASE"/>
    <property type="match status" value="1"/>
</dbReference>
<comment type="caution">
    <text evidence="5">The sequence shown here is derived from an EMBL/GenBank/DDBJ whole genome shotgun (WGS) entry which is preliminary data.</text>
</comment>
<protein>
    <recommendedName>
        <fullName evidence="4">PPPDE domain-containing protein</fullName>
    </recommendedName>
</protein>
<evidence type="ECO:0000256" key="3">
    <source>
        <dbReference type="ARBA" id="ARBA00022801"/>
    </source>
</evidence>
<dbReference type="SMART" id="SM01179">
    <property type="entry name" value="DUF862"/>
    <property type="match status" value="1"/>
</dbReference>
<dbReference type="Pfam" id="PF05903">
    <property type="entry name" value="Peptidase_C97"/>
    <property type="match status" value="1"/>
</dbReference>
<evidence type="ECO:0000256" key="2">
    <source>
        <dbReference type="ARBA" id="ARBA00022670"/>
    </source>
</evidence>
<gene>
    <name evidence="5" type="ORF">SAY86_017368</name>
</gene>
<evidence type="ECO:0000313" key="6">
    <source>
        <dbReference type="Proteomes" id="UP001346149"/>
    </source>
</evidence>
<proteinExistence type="inferred from homology"/>
<evidence type="ECO:0000256" key="1">
    <source>
        <dbReference type="ARBA" id="ARBA00008140"/>
    </source>
</evidence>
<reference evidence="5 6" key="1">
    <citation type="journal article" date="2023" name="Hortic Res">
        <title>Pangenome of water caltrop reveals structural variations and asymmetric subgenome divergence after allopolyploidization.</title>
        <authorList>
            <person name="Zhang X."/>
            <person name="Chen Y."/>
            <person name="Wang L."/>
            <person name="Yuan Y."/>
            <person name="Fang M."/>
            <person name="Shi L."/>
            <person name="Lu R."/>
            <person name="Comes H.P."/>
            <person name="Ma Y."/>
            <person name="Chen Y."/>
            <person name="Huang G."/>
            <person name="Zhou Y."/>
            <person name="Zheng Z."/>
            <person name="Qiu Y."/>
        </authorList>
    </citation>
    <scope>NUCLEOTIDE SEQUENCE [LARGE SCALE GENOMIC DNA]</scope>
    <source>
        <strain evidence="5">F231</strain>
    </source>
</reference>
<dbReference type="GO" id="GO:0016579">
    <property type="term" value="P:protein deubiquitination"/>
    <property type="evidence" value="ECO:0007669"/>
    <property type="project" value="TreeGrafter"/>
</dbReference>
<keyword evidence="3" id="KW-0378">Hydrolase</keyword>
<comment type="similarity">
    <text evidence="1">Belongs to the DeSI family.</text>
</comment>
<dbReference type="EMBL" id="JAXQNO010000010">
    <property type="protein sequence ID" value="KAK4790064.1"/>
    <property type="molecule type" value="Genomic_DNA"/>
</dbReference>
<feature type="domain" description="PPPDE" evidence="4">
    <location>
        <begin position="2"/>
        <end position="144"/>
    </location>
</feature>
<accession>A0AAN7LRX5</accession>